<evidence type="ECO:0000313" key="2">
    <source>
        <dbReference type="WBParaSite" id="Csp11.Scaffold630.g21278.t1"/>
    </source>
</evidence>
<dbReference type="AlphaFoldDB" id="A0A1I7V0U8"/>
<reference evidence="2" key="1">
    <citation type="submission" date="2016-11" db="UniProtKB">
        <authorList>
            <consortium name="WormBaseParasite"/>
        </authorList>
    </citation>
    <scope>IDENTIFICATION</scope>
</reference>
<dbReference type="WBParaSite" id="Csp11.Scaffold630.g21278.t1">
    <property type="protein sequence ID" value="Csp11.Scaffold630.g21278.t1"/>
    <property type="gene ID" value="Csp11.Scaffold630.g21278"/>
</dbReference>
<sequence length="177" mass="20938">MFPSMPELDEMIEKENPRLTDEESLQLWENVVPPWIADYHNHLLLSGASDFIGLTEMRKILGLKPPGWVQSESVWRGKAEMPSNLTIEEYYNAIETYGYYGNDMLLERNIKSGAAFVDQRYPFIRNTFRREFEKVIAGRVVDKKVIDELEMRYHTILTKLRLAFFTVQRMFKFDLNF</sequence>
<proteinExistence type="predicted"/>
<organism evidence="1 2">
    <name type="scientific">Caenorhabditis tropicalis</name>
    <dbReference type="NCBI Taxonomy" id="1561998"/>
    <lineage>
        <taxon>Eukaryota</taxon>
        <taxon>Metazoa</taxon>
        <taxon>Ecdysozoa</taxon>
        <taxon>Nematoda</taxon>
        <taxon>Chromadorea</taxon>
        <taxon>Rhabditida</taxon>
        <taxon>Rhabditina</taxon>
        <taxon>Rhabditomorpha</taxon>
        <taxon>Rhabditoidea</taxon>
        <taxon>Rhabditidae</taxon>
        <taxon>Peloderinae</taxon>
        <taxon>Caenorhabditis</taxon>
    </lineage>
</organism>
<keyword evidence="1" id="KW-1185">Reference proteome</keyword>
<evidence type="ECO:0000313" key="1">
    <source>
        <dbReference type="Proteomes" id="UP000095282"/>
    </source>
</evidence>
<accession>A0A1I7V0U8</accession>
<protein>
    <submittedName>
        <fullName evidence="2">Uronate isomerase</fullName>
    </submittedName>
</protein>
<dbReference type="Proteomes" id="UP000095282">
    <property type="component" value="Unplaced"/>
</dbReference>
<name>A0A1I7V0U8_9PELO</name>